<keyword evidence="7" id="KW-1185">Reference proteome</keyword>
<comment type="similarity">
    <text evidence="2">Belongs to the nematode transthyretin-like family.</text>
</comment>
<evidence type="ECO:0000256" key="2">
    <source>
        <dbReference type="ARBA" id="ARBA00010112"/>
    </source>
</evidence>
<name>A0A2G9TGU2_TELCI</name>
<dbReference type="Gene3D" id="2.60.40.3330">
    <property type="match status" value="1"/>
</dbReference>
<dbReference type="EMBL" id="KZ368759">
    <property type="protein sequence ID" value="PIO56742.1"/>
    <property type="molecule type" value="Genomic_DNA"/>
</dbReference>
<evidence type="ECO:0000256" key="4">
    <source>
        <dbReference type="ARBA" id="ARBA00022729"/>
    </source>
</evidence>
<feature type="signal peptide" evidence="5">
    <location>
        <begin position="1"/>
        <end position="15"/>
    </location>
</feature>
<reference evidence="6 7" key="1">
    <citation type="submission" date="2015-09" db="EMBL/GenBank/DDBJ databases">
        <title>Draft genome of the parasitic nematode Teladorsagia circumcincta isolate WARC Sus (inbred).</title>
        <authorList>
            <person name="Mitreva M."/>
        </authorList>
    </citation>
    <scope>NUCLEOTIDE SEQUENCE [LARGE SCALE GENOMIC DNA]</scope>
    <source>
        <strain evidence="6 7">S</strain>
    </source>
</reference>
<dbReference type="InterPro" id="IPR001534">
    <property type="entry name" value="Transthyretin-like"/>
</dbReference>
<dbReference type="PANTHER" id="PTHR21700">
    <property type="entry name" value="TRANSTHYRETIN-LIKE FAMILY PROTEIN-RELATED"/>
    <property type="match status" value="1"/>
</dbReference>
<dbReference type="AlphaFoldDB" id="A0A2G9TGU2"/>
<comment type="subcellular location">
    <subcellularLocation>
        <location evidence="1">Secreted</location>
    </subcellularLocation>
</comment>
<evidence type="ECO:0000256" key="1">
    <source>
        <dbReference type="ARBA" id="ARBA00004613"/>
    </source>
</evidence>
<evidence type="ECO:0000313" key="6">
    <source>
        <dbReference type="EMBL" id="PIO56742.1"/>
    </source>
</evidence>
<dbReference type="PANTHER" id="PTHR21700:SF25">
    <property type="entry name" value="TRANSTHYRETIN-LIKE FAMILY PROTEIN"/>
    <property type="match status" value="1"/>
</dbReference>
<keyword evidence="4 5" id="KW-0732">Signal</keyword>
<dbReference type="GO" id="GO:0009986">
    <property type="term" value="C:cell surface"/>
    <property type="evidence" value="ECO:0007669"/>
    <property type="project" value="InterPro"/>
</dbReference>
<evidence type="ECO:0000256" key="3">
    <source>
        <dbReference type="ARBA" id="ARBA00022525"/>
    </source>
</evidence>
<organism evidence="6 7">
    <name type="scientific">Teladorsagia circumcincta</name>
    <name type="common">Brown stomach worm</name>
    <name type="synonym">Ostertagia circumcincta</name>
    <dbReference type="NCBI Taxonomy" id="45464"/>
    <lineage>
        <taxon>Eukaryota</taxon>
        <taxon>Metazoa</taxon>
        <taxon>Ecdysozoa</taxon>
        <taxon>Nematoda</taxon>
        <taxon>Chromadorea</taxon>
        <taxon>Rhabditida</taxon>
        <taxon>Rhabditina</taxon>
        <taxon>Rhabditomorpha</taxon>
        <taxon>Strongyloidea</taxon>
        <taxon>Trichostrongylidae</taxon>
        <taxon>Teladorsagia</taxon>
    </lineage>
</organism>
<evidence type="ECO:0000313" key="7">
    <source>
        <dbReference type="Proteomes" id="UP000230423"/>
    </source>
</evidence>
<dbReference type="OrthoDB" id="5781683at2759"/>
<keyword evidence="3" id="KW-0964">Secreted</keyword>
<evidence type="ECO:0000256" key="5">
    <source>
        <dbReference type="SAM" id="SignalP"/>
    </source>
</evidence>
<accession>A0A2G9TGU2</accession>
<dbReference type="Proteomes" id="UP000230423">
    <property type="component" value="Unassembled WGS sequence"/>
</dbReference>
<sequence length="146" mass="16673">MLIISLLCIVGLVASNTECILAVGKLICNRNQTRVVGAVVEIWEKDGPRHIKFLDNLLPDQKAGSTIVVNTDGVFKAAGCGWDYDWVGAIHLNRPEFYLYIKHRCNFDEVEAIEMYPPDMKVFAPKIMDYYLDHPIVLDNTRWVLY</sequence>
<protein>
    <submittedName>
        <fullName evidence="6">Transthyretin-like family protein</fullName>
    </submittedName>
</protein>
<proteinExistence type="inferred from homology"/>
<feature type="chain" id="PRO_5013789115" evidence="5">
    <location>
        <begin position="16"/>
        <end position="146"/>
    </location>
</feature>
<gene>
    <name evidence="6" type="ORF">TELCIR_21857</name>
</gene>
<dbReference type="GO" id="GO:0005576">
    <property type="term" value="C:extracellular region"/>
    <property type="evidence" value="ECO:0007669"/>
    <property type="project" value="UniProtKB-SubCell"/>
</dbReference>
<dbReference type="InterPro" id="IPR038479">
    <property type="entry name" value="Transthyretin-like_sf"/>
</dbReference>